<proteinExistence type="predicted"/>
<feature type="compositionally biased region" description="Acidic residues" evidence="2">
    <location>
        <begin position="28"/>
        <end position="42"/>
    </location>
</feature>
<gene>
    <name evidence="3" type="ORF">SEMRO_89_G046770.1</name>
</gene>
<accession>A0A9N8DCG5</accession>
<feature type="region of interest" description="Disordered" evidence="2">
    <location>
        <begin position="380"/>
        <end position="399"/>
    </location>
</feature>
<feature type="coiled-coil region" evidence="1">
    <location>
        <begin position="695"/>
        <end position="726"/>
    </location>
</feature>
<feature type="compositionally biased region" description="Acidic residues" evidence="2">
    <location>
        <begin position="472"/>
        <end position="495"/>
    </location>
</feature>
<keyword evidence="4" id="KW-1185">Reference proteome</keyword>
<evidence type="ECO:0000256" key="2">
    <source>
        <dbReference type="SAM" id="MobiDB-lite"/>
    </source>
</evidence>
<evidence type="ECO:0000313" key="4">
    <source>
        <dbReference type="Proteomes" id="UP001153069"/>
    </source>
</evidence>
<dbReference type="Proteomes" id="UP001153069">
    <property type="component" value="Unassembled WGS sequence"/>
</dbReference>
<reference evidence="3" key="1">
    <citation type="submission" date="2020-06" db="EMBL/GenBank/DDBJ databases">
        <authorList>
            <consortium name="Plant Systems Biology data submission"/>
        </authorList>
    </citation>
    <scope>NUCLEOTIDE SEQUENCE</scope>
    <source>
        <strain evidence="3">D6</strain>
    </source>
</reference>
<comment type="caution">
    <text evidence="3">The sequence shown here is derived from an EMBL/GenBank/DDBJ whole genome shotgun (WGS) entry which is preliminary data.</text>
</comment>
<feature type="region of interest" description="Disordered" evidence="2">
    <location>
        <begin position="18"/>
        <end position="52"/>
    </location>
</feature>
<protein>
    <submittedName>
        <fullName evidence="3">Uncharacterized protein</fullName>
    </submittedName>
</protein>
<keyword evidence="1" id="KW-0175">Coiled coil</keyword>
<sequence>MGFAPLAKRCHQPLSASVLSASSLNQPEQDEENNDWNTDDGMGESTMGPEKSQMHGFVSDFLKKENEIKPEENDTTTAAENPNYFTHLIAVPMGSCHELSIELESVQRAILYHCPVLVHSCLVPATTRLPLLYVHQPGGTAVSPLAAKQAAESLEKIVQDAVQKCVYDDDSIATVIARKQESADDDDDHPIDGVNADGVRPLTLTFQSLEVDGSKNNALHTVALSDDPGTVRIQNLVAELQSTIADQLGWTTSLPPDEHLEISNPPVFRPRVPFMRLPTNFQDYLDPLPHGDELARTSEEGGNGISPIFWATWWDDVFGMARLPEIAIYPRRSPDGLAEDAFYMPANVVTLPEGNKAMTQQEAKFKDYQDQRMQQAEYDAKKEMSNESSNDFNNQEEVDEMDPMLQKTRSRLETLYQQDILEASQLEVEQDLQELVDQSKDPDRPKIDTTLLDEWTQERIKKANAAKGITMYDDDDDDEEEDKEDDKEDVIENGEENIKSIKINIANNNDREDQNELDDWTLERMRKAVESRDIAKERLNVAKDKVAIEDNPIFQKFKDGTLVPESEKPKAPVEVEIEPFPSRAQFVGFWEVMSSPTGFEPQDAGDGSTSENLVLRVDGTTAGGPILDPETKHKAAGGTWKIIPNEDGETVQLRIRLVIPPKKERILVMEGTAQKRALVSPRNNLPPMASGAFGIPALEEKQKRANDEADEELQELTREKISCSGKVWVEDAITRKNKIDIGDFSLVKLDTPRDPSQYTITIPRPIRNQD</sequence>
<feature type="region of interest" description="Disordered" evidence="2">
    <location>
        <begin position="466"/>
        <end position="495"/>
    </location>
</feature>
<name>A0A9N8DCG5_9STRA</name>
<evidence type="ECO:0000313" key="3">
    <source>
        <dbReference type="EMBL" id="CAB9500657.1"/>
    </source>
</evidence>
<organism evidence="3 4">
    <name type="scientific">Seminavis robusta</name>
    <dbReference type="NCBI Taxonomy" id="568900"/>
    <lineage>
        <taxon>Eukaryota</taxon>
        <taxon>Sar</taxon>
        <taxon>Stramenopiles</taxon>
        <taxon>Ochrophyta</taxon>
        <taxon>Bacillariophyta</taxon>
        <taxon>Bacillariophyceae</taxon>
        <taxon>Bacillariophycidae</taxon>
        <taxon>Naviculales</taxon>
        <taxon>Naviculaceae</taxon>
        <taxon>Seminavis</taxon>
    </lineage>
</organism>
<dbReference type="EMBL" id="CAICTM010000088">
    <property type="protein sequence ID" value="CAB9500657.1"/>
    <property type="molecule type" value="Genomic_DNA"/>
</dbReference>
<dbReference type="AlphaFoldDB" id="A0A9N8DCG5"/>
<dbReference type="OrthoDB" id="46385at2759"/>
<evidence type="ECO:0000256" key="1">
    <source>
        <dbReference type="SAM" id="Coils"/>
    </source>
</evidence>